<keyword evidence="2" id="KW-0472">Membrane</keyword>
<comment type="caution">
    <text evidence="3">The sequence shown here is derived from an EMBL/GenBank/DDBJ whole genome shotgun (WGS) entry which is preliminary data.</text>
</comment>
<protein>
    <submittedName>
        <fullName evidence="3">Uncharacterized protein</fullName>
    </submittedName>
</protein>
<dbReference type="Gramene" id="TVU10052">
    <property type="protein sequence ID" value="TVU10052"/>
    <property type="gene ID" value="EJB05_43557"/>
</dbReference>
<feature type="region of interest" description="Disordered" evidence="1">
    <location>
        <begin position="1"/>
        <end position="57"/>
    </location>
</feature>
<keyword evidence="2" id="KW-1133">Transmembrane helix</keyword>
<dbReference type="Proteomes" id="UP000324897">
    <property type="component" value="Chromosome 3"/>
</dbReference>
<feature type="non-terminal residue" evidence="3">
    <location>
        <position position="1"/>
    </location>
</feature>
<gene>
    <name evidence="3" type="ORF">EJB05_43557</name>
</gene>
<evidence type="ECO:0000256" key="1">
    <source>
        <dbReference type="SAM" id="MobiDB-lite"/>
    </source>
</evidence>
<evidence type="ECO:0000256" key="2">
    <source>
        <dbReference type="SAM" id="Phobius"/>
    </source>
</evidence>
<proteinExistence type="predicted"/>
<reference evidence="3 4" key="1">
    <citation type="journal article" date="2019" name="Sci. Rep.">
        <title>A high-quality genome of Eragrostis curvula grass provides insights into Poaceae evolution and supports new strategies to enhance forage quality.</title>
        <authorList>
            <person name="Carballo J."/>
            <person name="Santos B.A.C.M."/>
            <person name="Zappacosta D."/>
            <person name="Garbus I."/>
            <person name="Selva J.P."/>
            <person name="Gallo C.A."/>
            <person name="Diaz A."/>
            <person name="Albertini E."/>
            <person name="Caccamo M."/>
            <person name="Echenique V."/>
        </authorList>
    </citation>
    <scope>NUCLEOTIDE SEQUENCE [LARGE SCALE GENOMIC DNA]</scope>
    <source>
        <strain evidence="4">cv. Victoria</strain>
        <tissue evidence="3">Leaf</tissue>
    </source>
</reference>
<accession>A0A5J9TFI6</accession>
<feature type="transmembrane region" description="Helical" evidence="2">
    <location>
        <begin position="82"/>
        <end position="101"/>
    </location>
</feature>
<sequence length="113" mass="11867">MGRPDAHAVEGSSNHESGLPRPSDSNPAAGRASTGFICDSRRGEKDPPNRSSSASPPVTAALLSVPAILKVFFSGKDSNPKLIGIAIATYADVYQVLVLLFNSLNMLSRLVCL</sequence>
<keyword evidence="2" id="KW-0812">Transmembrane</keyword>
<evidence type="ECO:0000313" key="3">
    <source>
        <dbReference type="EMBL" id="TVU10052.1"/>
    </source>
</evidence>
<dbReference type="EMBL" id="RWGY01000039">
    <property type="protein sequence ID" value="TVU10052.1"/>
    <property type="molecule type" value="Genomic_DNA"/>
</dbReference>
<organism evidence="3 4">
    <name type="scientific">Eragrostis curvula</name>
    <name type="common">weeping love grass</name>
    <dbReference type="NCBI Taxonomy" id="38414"/>
    <lineage>
        <taxon>Eukaryota</taxon>
        <taxon>Viridiplantae</taxon>
        <taxon>Streptophyta</taxon>
        <taxon>Embryophyta</taxon>
        <taxon>Tracheophyta</taxon>
        <taxon>Spermatophyta</taxon>
        <taxon>Magnoliopsida</taxon>
        <taxon>Liliopsida</taxon>
        <taxon>Poales</taxon>
        <taxon>Poaceae</taxon>
        <taxon>PACMAD clade</taxon>
        <taxon>Chloridoideae</taxon>
        <taxon>Eragrostideae</taxon>
        <taxon>Eragrostidinae</taxon>
        <taxon>Eragrostis</taxon>
    </lineage>
</organism>
<feature type="compositionally biased region" description="Basic and acidic residues" evidence="1">
    <location>
        <begin position="39"/>
        <end position="48"/>
    </location>
</feature>
<keyword evidence="4" id="KW-1185">Reference proteome</keyword>
<evidence type="ECO:0000313" key="4">
    <source>
        <dbReference type="Proteomes" id="UP000324897"/>
    </source>
</evidence>
<dbReference type="AlphaFoldDB" id="A0A5J9TFI6"/>
<name>A0A5J9TFI6_9POAL</name>